<evidence type="ECO:0000256" key="2">
    <source>
        <dbReference type="ARBA" id="ARBA00022747"/>
    </source>
</evidence>
<evidence type="ECO:0000256" key="3">
    <source>
        <dbReference type="ARBA" id="ARBA00023125"/>
    </source>
</evidence>
<dbReference type="InterPro" id="IPR000055">
    <property type="entry name" value="Restrct_endonuc_typeI_TRD"/>
</dbReference>
<reference evidence="5" key="2">
    <citation type="submission" date="2022-04" db="EMBL/GenBank/DDBJ databases">
        <title>Complete Genome Sequence of Flavobacterium sediminilitoris YSM-43, Isolated from a Tidal Sediment.</title>
        <authorList>
            <person name="Lee P.A."/>
        </authorList>
    </citation>
    <scope>NUCLEOTIDE SEQUENCE</scope>
    <source>
        <strain evidence="5">YSM-43</strain>
    </source>
</reference>
<sequence>MEKNKPQIRFNGFSENSQPFQLGKICVIGDIDHRMPPTVSNGVPYLMTGDFIGLNELDFENAKLVSIEDYNQLSKKIKPELGDILFARYASIGDVRYVETSKNFLISYSCAIIKKSDSIFEKYLYYYFQNNKIQNQIELEINTGSQRNIGIDSIRKLIFQLPKETEQKKISTFFENLDKLITEHQQKHSKLKTLKKAMLSKMFPQQGQTVPEIRFKGFTGNWEEKKLGNISKITTGISNRIDSGLDGDYAFFDRSDDIRRSNIFLFDCEAIIVAGEGSDFIPKYFKGKFDLHQRTYAIIDFKNIIGRYLFYYVHFNRKHFLDHAVGSTVKSLRQPIFENMVIMFPKEDEQILISNYFKNIDHLIFNHELQINKLQNIKKAFLAKMFI</sequence>
<dbReference type="GO" id="GO:0004519">
    <property type="term" value="F:endonuclease activity"/>
    <property type="evidence" value="ECO:0007669"/>
    <property type="project" value="UniProtKB-KW"/>
</dbReference>
<proteinExistence type="inferred from homology"/>
<keyword evidence="2" id="KW-0680">Restriction system</keyword>
<evidence type="ECO:0000256" key="1">
    <source>
        <dbReference type="ARBA" id="ARBA00010923"/>
    </source>
</evidence>
<evidence type="ECO:0000259" key="4">
    <source>
        <dbReference type="Pfam" id="PF01420"/>
    </source>
</evidence>
<name>A0ABY4HMZ6_9FLAO</name>
<evidence type="ECO:0000313" key="6">
    <source>
        <dbReference type="Proteomes" id="UP000830454"/>
    </source>
</evidence>
<dbReference type="InterPro" id="IPR044946">
    <property type="entry name" value="Restrct_endonuc_typeI_TRD_sf"/>
</dbReference>
<dbReference type="InterPro" id="IPR052021">
    <property type="entry name" value="Type-I_RS_S_subunit"/>
</dbReference>
<dbReference type="EMBL" id="CP090145">
    <property type="protein sequence ID" value="UOX33707.1"/>
    <property type="molecule type" value="Genomic_DNA"/>
</dbReference>
<keyword evidence="3" id="KW-0238">DNA-binding</keyword>
<dbReference type="RefSeq" id="WP_246916240.1">
    <property type="nucleotide sequence ID" value="NZ_CP090145.1"/>
</dbReference>
<organism evidence="5 6">
    <name type="scientific">Flavobacterium sediminilitoris</name>
    <dbReference type="NCBI Taxonomy" id="2024526"/>
    <lineage>
        <taxon>Bacteria</taxon>
        <taxon>Pseudomonadati</taxon>
        <taxon>Bacteroidota</taxon>
        <taxon>Flavobacteriia</taxon>
        <taxon>Flavobacteriales</taxon>
        <taxon>Flavobacteriaceae</taxon>
        <taxon>Flavobacterium</taxon>
    </lineage>
</organism>
<keyword evidence="5" id="KW-0255">Endonuclease</keyword>
<dbReference type="PANTHER" id="PTHR30408">
    <property type="entry name" value="TYPE-1 RESTRICTION ENZYME ECOKI SPECIFICITY PROTEIN"/>
    <property type="match status" value="1"/>
</dbReference>
<gene>
    <name evidence="5" type="ORF">LXD69_16940</name>
</gene>
<dbReference type="Gene3D" id="1.10.287.1120">
    <property type="entry name" value="Bipartite methylase S protein"/>
    <property type="match status" value="1"/>
</dbReference>
<feature type="domain" description="Type I restriction modification DNA specificity" evidence="4">
    <location>
        <begin position="221"/>
        <end position="373"/>
    </location>
</feature>
<protein>
    <submittedName>
        <fullName evidence="5">Restriction endonuclease subunit S</fullName>
        <ecNumber evidence="5">3.1.21.-</ecNumber>
    </submittedName>
</protein>
<reference evidence="5" key="1">
    <citation type="submission" date="2021-12" db="EMBL/GenBank/DDBJ databases">
        <authorList>
            <person name="Cha I.-T."/>
            <person name="Lee K.-E."/>
            <person name="Park S.-J."/>
        </authorList>
    </citation>
    <scope>NUCLEOTIDE SEQUENCE</scope>
    <source>
        <strain evidence="5">YSM-43</strain>
    </source>
</reference>
<accession>A0ABY4HMZ6</accession>
<keyword evidence="5" id="KW-0378">Hydrolase</keyword>
<dbReference type="Gene3D" id="3.90.220.20">
    <property type="entry name" value="DNA methylase specificity domains"/>
    <property type="match status" value="2"/>
</dbReference>
<dbReference type="Pfam" id="PF01420">
    <property type="entry name" value="Methylase_S"/>
    <property type="match status" value="2"/>
</dbReference>
<evidence type="ECO:0000313" key="5">
    <source>
        <dbReference type="EMBL" id="UOX33707.1"/>
    </source>
</evidence>
<keyword evidence="6" id="KW-1185">Reference proteome</keyword>
<feature type="domain" description="Type I restriction modification DNA specificity" evidence="4">
    <location>
        <begin position="16"/>
        <end position="192"/>
    </location>
</feature>
<comment type="similarity">
    <text evidence="1">Belongs to the type-I restriction system S methylase family.</text>
</comment>
<dbReference type="EC" id="3.1.21.-" evidence="5"/>
<keyword evidence="5" id="KW-0540">Nuclease</keyword>
<dbReference type="SUPFAM" id="SSF116734">
    <property type="entry name" value="DNA methylase specificity domain"/>
    <property type="match status" value="2"/>
</dbReference>
<dbReference type="PANTHER" id="PTHR30408:SF12">
    <property type="entry name" value="TYPE I RESTRICTION ENZYME MJAVIII SPECIFICITY SUBUNIT"/>
    <property type="match status" value="1"/>
</dbReference>
<dbReference type="Proteomes" id="UP000830454">
    <property type="component" value="Chromosome"/>
</dbReference>
<dbReference type="GO" id="GO:0016787">
    <property type="term" value="F:hydrolase activity"/>
    <property type="evidence" value="ECO:0007669"/>
    <property type="project" value="UniProtKB-KW"/>
</dbReference>